<comment type="caution">
    <text evidence="1">The sequence shown here is derived from an EMBL/GenBank/DDBJ whole genome shotgun (WGS) entry which is preliminary data.</text>
</comment>
<evidence type="ECO:0000313" key="1">
    <source>
        <dbReference type="EMBL" id="OES46108.1"/>
    </source>
</evidence>
<dbReference type="Pfam" id="PF07870">
    <property type="entry name" value="DUF1657"/>
    <property type="match status" value="1"/>
</dbReference>
<reference evidence="1 2" key="1">
    <citation type="submission" date="2016-06" db="EMBL/GenBank/DDBJ databases">
        <title>Domibacillus iocasae genome sequencing.</title>
        <authorList>
            <person name="Verma A."/>
            <person name="Pal Y."/>
            <person name="Ojha A.K."/>
            <person name="Krishnamurthi S."/>
        </authorList>
    </citation>
    <scope>NUCLEOTIDE SEQUENCE [LARGE SCALE GENOMIC DNA]</scope>
    <source>
        <strain evidence="1 2">DSM 29979</strain>
    </source>
</reference>
<keyword evidence="2" id="KW-1185">Reference proteome</keyword>
<name>A0A1E7DTU0_9BACI</name>
<sequence length="68" mass="7751">MTVISDVKQTMAGLKTVQASFETFSLSTDNQQAKKLYQDAAQQTQTIIDQFAPRIDQILQEEPQYKQL</sequence>
<protein>
    <submittedName>
        <fullName evidence="1">DUF1657 domain-containing protein</fullName>
    </submittedName>
</protein>
<organism evidence="1 2">
    <name type="scientific">Domibacillus iocasae</name>
    <dbReference type="NCBI Taxonomy" id="1714016"/>
    <lineage>
        <taxon>Bacteria</taxon>
        <taxon>Bacillati</taxon>
        <taxon>Bacillota</taxon>
        <taxon>Bacilli</taxon>
        <taxon>Bacillales</taxon>
        <taxon>Bacillaceae</taxon>
        <taxon>Domibacillus</taxon>
    </lineage>
</organism>
<dbReference type="Proteomes" id="UP000095658">
    <property type="component" value="Unassembled WGS sequence"/>
</dbReference>
<gene>
    <name evidence="1" type="ORF">BA724_16110</name>
</gene>
<dbReference type="OrthoDB" id="2902550at2"/>
<evidence type="ECO:0000313" key="2">
    <source>
        <dbReference type="Proteomes" id="UP000095658"/>
    </source>
</evidence>
<dbReference type="EMBL" id="MAMP01000006">
    <property type="protein sequence ID" value="OES46108.1"/>
    <property type="molecule type" value="Genomic_DNA"/>
</dbReference>
<dbReference type="RefSeq" id="WP_069937265.1">
    <property type="nucleotide sequence ID" value="NZ_MAMP01000006.1"/>
</dbReference>
<proteinExistence type="predicted"/>
<dbReference type="AlphaFoldDB" id="A0A1E7DTU0"/>
<dbReference type="InterPro" id="IPR012452">
    <property type="entry name" value="DUF1657"/>
</dbReference>
<dbReference type="STRING" id="1714016.BA724_16110"/>
<accession>A0A1E7DTU0</accession>